<dbReference type="Pfam" id="PF16233">
    <property type="entry name" value="DUF4893"/>
    <property type="match status" value="1"/>
</dbReference>
<dbReference type="Proteomes" id="UP001185659">
    <property type="component" value="Unassembled WGS sequence"/>
</dbReference>
<evidence type="ECO:0000313" key="3">
    <source>
        <dbReference type="Proteomes" id="UP001185659"/>
    </source>
</evidence>
<keyword evidence="3" id="KW-1185">Reference proteome</keyword>
<gene>
    <name evidence="2" type="ORF">R2G56_01220</name>
</gene>
<sequence length="209" mass="23200">MHRLITISLALGLMAGAANAQSLVQEKLDMERAGFEKDTVVQKITYRDAARLDAYERMRGEAFKQARAGGAAEDIALLDEIDGRQKRSFQGLDLSGAWQCRTIKTGGLAPLIVYGWFGCEVSDDGSGWFFEKLTGSQLTDGHFFDDGDSRMIYLGVFSVSGDQPPAYGAGRETDQVGYVFRDGEAQWRIEFPAPERESILDIMEIRRAQ</sequence>
<name>A0ABU4AF91_9HYPH</name>
<evidence type="ECO:0000313" key="2">
    <source>
        <dbReference type="EMBL" id="MDV6224894.1"/>
    </source>
</evidence>
<evidence type="ECO:0000256" key="1">
    <source>
        <dbReference type="SAM" id="SignalP"/>
    </source>
</evidence>
<dbReference type="EMBL" id="JAWLIP010000001">
    <property type="protein sequence ID" value="MDV6224894.1"/>
    <property type="molecule type" value="Genomic_DNA"/>
</dbReference>
<protein>
    <submittedName>
        <fullName evidence="2">DUF4893 domain-containing protein</fullName>
    </submittedName>
</protein>
<feature type="chain" id="PRO_5045572145" evidence="1">
    <location>
        <begin position="21"/>
        <end position="209"/>
    </location>
</feature>
<dbReference type="RefSeq" id="WP_206543823.1">
    <property type="nucleotide sequence ID" value="NZ_JAFKDA010000002.1"/>
</dbReference>
<proteinExistence type="predicted"/>
<accession>A0ABU4AF91</accession>
<keyword evidence="1" id="KW-0732">Signal</keyword>
<dbReference type="InterPro" id="IPR032609">
    <property type="entry name" value="DUF4893"/>
</dbReference>
<feature type="signal peptide" evidence="1">
    <location>
        <begin position="1"/>
        <end position="20"/>
    </location>
</feature>
<reference evidence="2 3" key="1">
    <citation type="submission" date="2023-10" db="EMBL/GenBank/DDBJ databases">
        <authorList>
            <person name="Venkata Ramana C."/>
            <person name="Sasikala C."/>
            <person name="Dhurka M."/>
        </authorList>
    </citation>
    <scope>NUCLEOTIDE SEQUENCE [LARGE SCALE GENOMIC DNA]</scope>
    <source>
        <strain evidence="2 3">KCTC 32151</strain>
    </source>
</reference>
<organism evidence="2 3">
    <name type="scientific">Nitratireductor aquimarinus</name>
    <dbReference type="NCBI Taxonomy" id="889300"/>
    <lineage>
        <taxon>Bacteria</taxon>
        <taxon>Pseudomonadati</taxon>
        <taxon>Pseudomonadota</taxon>
        <taxon>Alphaproteobacteria</taxon>
        <taxon>Hyphomicrobiales</taxon>
        <taxon>Phyllobacteriaceae</taxon>
        <taxon>Nitratireductor</taxon>
    </lineage>
</organism>
<comment type="caution">
    <text evidence="2">The sequence shown here is derived from an EMBL/GenBank/DDBJ whole genome shotgun (WGS) entry which is preliminary data.</text>
</comment>